<dbReference type="Proteomes" id="UP000664534">
    <property type="component" value="Unassembled WGS sequence"/>
</dbReference>
<dbReference type="GO" id="GO:0004402">
    <property type="term" value="F:histone acetyltransferase activity"/>
    <property type="evidence" value="ECO:0007669"/>
    <property type="project" value="InterPro"/>
</dbReference>
<evidence type="ECO:0000313" key="3">
    <source>
        <dbReference type="EMBL" id="CAF9930381.1"/>
    </source>
</evidence>
<dbReference type="InterPro" id="IPR015943">
    <property type="entry name" value="WD40/YVTN_repeat-like_dom_sf"/>
</dbReference>
<evidence type="ECO:0000259" key="2">
    <source>
        <dbReference type="Pfam" id="PF12660"/>
    </source>
</evidence>
<dbReference type="SUPFAM" id="SSF50978">
    <property type="entry name" value="WD40 repeat-like"/>
    <property type="match status" value="1"/>
</dbReference>
<proteinExistence type="predicted"/>
<dbReference type="Pfam" id="PF12660">
    <property type="entry name" value="zf-TFIIIC"/>
    <property type="match status" value="1"/>
</dbReference>
<reference evidence="3" key="1">
    <citation type="submission" date="2021-03" db="EMBL/GenBank/DDBJ databases">
        <authorList>
            <person name="Tagirdzhanova G."/>
        </authorList>
    </citation>
    <scope>NUCLEOTIDE SEQUENCE</scope>
</reference>
<dbReference type="OrthoDB" id="6021743at2759"/>
<feature type="domain" description="Transcription factor IIIC 90kDa subunit N-terminal" evidence="1">
    <location>
        <begin position="19"/>
        <end position="242"/>
    </location>
</feature>
<dbReference type="InterPro" id="IPR044230">
    <property type="entry name" value="GTF3C4"/>
</dbReference>
<dbReference type="GO" id="GO:0006384">
    <property type="term" value="P:transcription initiation at RNA polymerase III promoter"/>
    <property type="evidence" value="ECO:0007669"/>
    <property type="project" value="InterPro"/>
</dbReference>
<dbReference type="PANTHER" id="PTHR15496">
    <property type="entry name" value="GENERAL TRANSCRIPTION FACTOR 3C POLYPEPTIDE 4 FAMILY"/>
    <property type="match status" value="1"/>
</dbReference>
<dbReference type="GO" id="GO:0000127">
    <property type="term" value="C:transcription factor TFIIIC complex"/>
    <property type="evidence" value="ECO:0007669"/>
    <property type="project" value="InterPro"/>
</dbReference>
<keyword evidence="4" id="KW-1185">Reference proteome</keyword>
<comment type="caution">
    <text evidence="3">The sequence shown here is derived from an EMBL/GenBank/DDBJ whole genome shotgun (WGS) entry which is preliminary data.</text>
</comment>
<feature type="domain" description="Transcription factor IIIC 90kDa subunit N-terminal" evidence="1">
    <location>
        <begin position="290"/>
        <end position="365"/>
    </location>
</feature>
<organism evidence="3 4">
    <name type="scientific">Imshaugia aleurites</name>
    <dbReference type="NCBI Taxonomy" id="172621"/>
    <lineage>
        <taxon>Eukaryota</taxon>
        <taxon>Fungi</taxon>
        <taxon>Dikarya</taxon>
        <taxon>Ascomycota</taxon>
        <taxon>Pezizomycotina</taxon>
        <taxon>Lecanoromycetes</taxon>
        <taxon>OSLEUM clade</taxon>
        <taxon>Lecanoromycetidae</taxon>
        <taxon>Lecanorales</taxon>
        <taxon>Lecanorineae</taxon>
        <taxon>Parmeliaceae</taxon>
        <taxon>Imshaugia</taxon>
    </lineage>
</organism>
<protein>
    <recommendedName>
        <fullName evidence="5">Transcription factor IIIC 90kDa subunit N-terminal domain-containing protein</fullName>
    </recommendedName>
</protein>
<accession>A0A8H3FZK5</accession>
<dbReference type="Gene3D" id="2.130.10.10">
    <property type="entry name" value="YVTN repeat-like/Quinoprotein amine dehydrogenase"/>
    <property type="match status" value="1"/>
</dbReference>
<gene>
    <name evidence="3" type="ORF">IMSHALPRED_008157</name>
</gene>
<dbReference type="AlphaFoldDB" id="A0A8H3FZK5"/>
<dbReference type="InterPro" id="IPR036322">
    <property type="entry name" value="WD40_repeat_dom_sf"/>
</dbReference>
<name>A0A8H3FZK5_9LECA</name>
<feature type="domain" description="Transcription factor IIIC putative zinc-finger" evidence="2">
    <location>
        <begin position="502"/>
        <end position="624"/>
    </location>
</feature>
<evidence type="ECO:0000259" key="1">
    <source>
        <dbReference type="Pfam" id="PF12657"/>
    </source>
</evidence>
<dbReference type="InterPro" id="IPR024764">
    <property type="entry name" value="TFIIIC_Znf"/>
</dbReference>
<dbReference type="PANTHER" id="PTHR15496:SF2">
    <property type="entry name" value="GENERAL TRANSCRIPTION FACTOR 3C POLYPEPTIDE 4"/>
    <property type="match status" value="1"/>
</dbReference>
<evidence type="ECO:0000313" key="4">
    <source>
        <dbReference type="Proteomes" id="UP000664534"/>
    </source>
</evidence>
<dbReference type="EMBL" id="CAJPDT010000057">
    <property type="protein sequence ID" value="CAF9930381.1"/>
    <property type="molecule type" value="Genomic_DNA"/>
</dbReference>
<sequence>MLPLAHIPVQPSAPDCLAWSPDGELAIAAGEEVYLLVPQNGSPEPWAHVRITISQFTTKEWPWKEQASFEDMSIGEEQARATVTALAWSPYGLAKHRRSVLAVLTSNLILSFWASDSNPADLGSWRRVLVANKALSPGSRLQQRVRSMAWAPTDPQHVERQTPFSRRRWGIPLIAIADDSNGLYILKVSSPFAGQSLAWNIELLHHEDVPVPNESNDRPSLLSLAMNANHFVDRIAFGTWDGDIPLVYRISGIFHHASVSVREDPPSRVRAKDVSDHEPLTVSIGKAHPKDPNMPSEIVVTPLIKARMAMEKEKFGVVKNIGGHVVLRTWGLASFNTLVAGCITLHPAKMVEYTAPFEGTATILFDAGNDNSNNSNEKSLFPWQNPVEVDAANAQQSILDTVLDQKLQRSVNLSRFDLRIIYTAFCGNLILNNDERVERLQSAVDTLSSIERHADIDLLVEHRTLLSIKPPHQISDQELVDIIRQMTKWRGQAESSSCTPDKALLDLCPICPEVQRAIPFDSFTEAFCPQRHSFGHAARCALTFLPLLEPGTNKRCISCDREFFDEQAHPEVHMKLSQRLGPINMGESNDQFIGAAQESRLVRHSLASVLFDKFDTCPYCGGKFCG</sequence>
<evidence type="ECO:0008006" key="5">
    <source>
        <dbReference type="Google" id="ProtNLM"/>
    </source>
</evidence>
<dbReference type="Pfam" id="PF12657">
    <property type="entry name" value="TFIIIC_delta"/>
    <property type="match status" value="2"/>
</dbReference>
<dbReference type="InterPro" id="IPR024761">
    <property type="entry name" value="TFIIIC_delta_N"/>
</dbReference>